<evidence type="ECO:0000256" key="4">
    <source>
        <dbReference type="ARBA" id="ARBA00022840"/>
    </source>
</evidence>
<dbReference type="PROSITE" id="PS00211">
    <property type="entry name" value="ABC_TRANSPORTER_1"/>
    <property type="match status" value="1"/>
</dbReference>
<keyword evidence="2" id="KW-0813">Transport</keyword>
<dbReference type="SMART" id="SM00382">
    <property type="entry name" value="AAA"/>
    <property type="match status" value="1"/>
</dbReference>
<dbReference type="PIRSF" id="PIRSF039137">
    <property type="entry name" value="ABC_branched_ATPase"/>
    <property type="match status" value="1"/>
</dbReference>
<sequence>MLALEDLEVRYGPIVALRGVSLTVSEGEIVAVLGANGAGKTTLLRTISGLLRPAHGRLEFLGHDLKKLSPERIVRLGIVHVPEGRQLFPDLTVRENLWMGSYTRRDRFVKEDWERVLEYFPVLRERLSQPAGTLSGGEQQMLAIGRALMARPKLLLLDEPSLGLAPMTVQALFRFLKDLNSHDGMTLLLAEQNAHLSLAIAHRAYVLETGKIALAGPAEELRRDPKVQRLYLGAEVSWAGC</sequence>
<dbReference type="InterPro" id="IPR017871">
    <property type="entry name" value="ABC_transporter-like_CS"/>
</dbReference>
<evidence type="ECO:0000256" key="1">
    <source>
        <dbReference type="ARBA" id="ARBA00005417"/>
    </source>
</evidence>
<proteinExistence type="inferred from homology"/>
<dbReference type="Pfam" id="PF00005">
    <property type="entry name" value="ABC_tran"/>
    <property type="match status" value="1"/>
</dbReference>
<dbReference type="PANTHER" id="PTHR43820">
    <property type="entry name" value="HIGH-AFFINITY BRANCHED-CHAIN AMINO ACID TRANSPORT ATP-BINDING PROTEIN LIVF"/>
    <property type="match status" value="1"/>
</dbReference>
<dbReference type="GO" id="GO:0015807">
    <property type="term" value="P:L-amino acid transport"/>
    <property type="evidence" value="ECO:0007669"/>
    <property type="project" value="TreeGrafter"/>
</dbReference>
<dbReference type="EMBL" id="AP011803">
    <property type="protein sequence ID" value="BAL59943.1"/>
    <property type="molecule type" value="Genomic_DNA"/>
</dbReference>
<feature type="domain" description="ABC transporter" evidence="6">
    <location>
        <begin position="2"/>
        <end position="234"/>
    </location>
</feature>
<dbReference type="GO" id="GO:0005524">
    <property type="term" value="F:ATP binding"/>
    <property type="evidence" value="ECO:0007669"/>
    <property type="project" value="UniProtKB-KW"/>
</dbReference>
<evidence type="ECO:0000256" key="5">
    <source>
        <dbReference type="ARBA" id="ARBA00022970"/>
    </source>
</evidence>
<comment type="similarity">
    <text evidence="1">Belongs to the ABC transporter superfamily.</text>
</comment>
<protein>
    <submittedName>
        <fullName evidence="7">Branched-chain amino acid transport system ATP-binding protein</fullName>
    </submittedName>
</protein>
<organism evidence="7">
    <name type="scientific">Acetithermum autotrophicum</name>
    <dbReference type="NCBI Taxonomy" id="1446466"/>
    <lineage>
        <taxon>Bacteria</taxon>
        <taxon>Candidatus Bipolaricaulota</taxon>
        <taxon>Candidatus Acetithermum</taxon>
    </lineage>
</organism>
<dbReference type="InterPro" id="IPR003593">
    <property type="entry name" value="AAA+_ATPase"/>
</dbReference>
<evidence type="ECO:0000313" key="7">
    <source>
        <dbReference type="EMBL" id="BAL59943.1"/>
    </source>
</evidence>
<gene>
    <name evidence="7" type="ORF">HGMM_OP4C579</name>
</gene>
<dbReference type="InterPro" id="IPR027417">
    <property type="entry name" value="P-loop_NTPase"/>
</dbReference>
<name>H5STU3_ACEAU</name>
<dbReference type="InterPro" id="IPR030660">
    <property type="entry name" value="ABC_branched_ATPase_LivF/BraG"/>
</dbReference>
<keyword evidence="3" id="KW-0547">Nucleotide-binding</keyword>
<dbReference type="Gene3D" id="3.40.50.300">
    <property type="entry name" value="P-loop containing nucleotide triphosphate hydrolases"/>
    <property type="match status" value="1"/>
</dbReference>
<dbReference type="GO" id="GO:0015658">
    <property type="term" value="F:branched-chain amino acid transmembrane transporter activity"/>
    <property type="evidence" value="ECO:0007669"/>
    <property type="project" value="InterPro"/>
</dbReference>
<dbReference type="SUPFAM" id="SSF52540">
    <property type="entry name" value="P-loop containing nucleoside triphosphate hydrolases"/>
    <property type="match status" value="1"/>
</dbReference>
<keyword evidence="5" id="KW-0029">Amino-acid transport</keyword>
<dbReference type="PROSITE" id="PS50893">
    <property type="entry name" value="ABC_TRANSPORTER_2"/>
    <property type="match status" value="1"/>
</dbReference>
<evidence type="ECO:0000259" key="6">
    <source>
        <dbReference type="PROSITE" id="PS50893"/>
    </source>
</evidence>
<dbReference type="InterPro" id="IPR003439">
    <property type="entry name" value="ABC_transporter-like_ATP-bd"/>
</dbReference>
<reference evidence="7" key="2">
    <citation type="journal article" date="2012" name="PLoS ONE">
        <title>A Deeply Branching Thermophilic Bacterium with an Ancient Acetyl-CoA Pathway Dominates a Subsurface Ecosystem.</title>
        <authorList>
            <person name="Takami H."/>
            <person name="Noguchi H."/>
            <person name="Takaki Y."/>
            <person name="Uchiyama I."/>
            <person name="Toyoda A."/>
            <person name="Nishi S."/>
            <person name="Chee G.-J."/>
            <person name="Arai W."/>
            <person name="Nunoura T."/>
            <person name="Itoh T."/>
            <person name="Hattori M."/>
            <person name="Takai K."/>
        </authorList>
    </citation>
    <scope>NUCLEOTIDE SEQUENCE</scope>
</reference>
<dbReference type="PANTHER" id="PTHR43820:SF4">
    <property type="entry name" value="HIGH-AFFINITY BRANCHED-CHAIN AMINO ACID TRANSPORT ATP-BINDING PROTEIN LIVF"/>
    <property type="match status" value="1"/>
</dbReference>
<dbReference type="InterPro" id="IPR052156">
    <property type="entry name" value="BCAA_Transport_ATP-bd_LivF"/>
</dbReference>
<keyword evidence="4 7" id="KW-0067">ATP-binding</keyword>
<evidence type="ECO:0000256" key="2">
    <source>
        <dbReference type="ARBA" id="ARBA00022448"/>
    </source>
</evidence>
<accession>H5STU3</accession>
<dbReference type="CDD" id="cd03224">
    <property type="entry name" value="ABC_TM1139_LivF_branched"/>
    <property type="match status" value="1"/>
</dbReference>
<evidence type="ECO:0000256" key="3">
    <source>
        <dbReference type="ARBA" id="ARBA00022741"/>
    </source>
</evidence>
<reference evidence="7" key="1">
    <citation type="journal article" date="2005" name="Environ. Microbiol.">
        <title>Genetic and functional properties of uncultivated thermophilic crenarchaeotes from a subsurface gold mine as revealed by analysis of genome fragments.</title>
        <authorList>
            <person name="Nunoura T."/>
            <person name="Hirayama H."/>
            <person name="Takami H."/>
            <person name="Oida H."/>
            <person name="Nishi S."/>
            <person name="Shimamura S."/>
            <person name="Suzuki Y."/>
            <person name="Inagaki F."/>
            <person name="Takai K."/>
            <person name="Nealson K.H."/>
            <person name="Horikoshi K."/>
        </authorList>
    </citation>
    <scope>NUCLEOTIDE SEQUENCE</scope>
</reference>
<dbReference type="GO" id="GO:0016887">
    <property type="term" value="F:ATP hydrolysis activity"/>
    <property type="evidence" value="ECO:0007669"/>
    <property type="project" value="InterPro"/>
</dbReference>
<dbReference type="AlphaFoldDB" id="H5STU3"/>